<reference evidence="5 6" key="1">
    <citation type="submission" date="2017-08" db="EMBL/GenBank/DDBJ databases">
        <title>Reclassification of Bisgaard taxon 37 and 44.</title>
        <authorList>
            <person name="Christensen H."/>
        </authorList>
    </citation>
    <scope>NUCLEOTIDE SEQUENCE [LARGE SCALE GENOMIC DNA]</scope>
    <source>
        <strain evidence="5 6">B96_4</strain>
    </source>
</reference>
<organism evidence="5 6">
    <name type="scientific">Psittacicella melopsittaci</name>
    <dbReference type="NCBI Taxonomy" id="2028576"/>
    <lineage>
        <taxon>Bacteria</taxon>
        <taxon>Pseudomonadati</taxon>
        <taxon>Pseudomonadota</taxon>
        <taxon>Gammaproteobacteria</taxon>
        <taxon>Pasteurellales</taxon>
        <taxon>Psittacicellaceae</taxon>
        <taxon>Psittacicella</taxon>
    </lineage>
</organism>
<dbReference type="PROSITE" id="PS51379">
    <property type="entry name" value="4FE4S_FER_2"/>
    <property type="match status" value="1"/>
</dbReference>
<dbReference type="GO" id="GO:0046872">
    <property type="term" value="F:metal ion binding"/>
    <property type="evidence" value="ECO:0007669"/>
    <property type="project" value="UniProtKB-KW"/>
</dbReference>
<evidence type="ECO:0000256" key="1">
    <source>
        <dbReference type="ARBA" id="ARBA00022723"/>
    </source>
</evidence>
<feature type="domain" description="4Fe-4S ferredoxin-type" evidence="4">
    <location>
        <begin position="1"/>
        <end position="29"/>
    </location>
</feature>
<evidence type="ECO:0000313" key="6">
    <source>
        <dbReference type="Proteomes" id="UP000266258"/>
    </source>
</evidence>
<keyword evidence="1" id="KW-0479">Metal-binding</keyword>
<evidence type="ECO:0000313" key="5">
    <source>
        <dbReference type="EMBL" id="RIY32429.1"/>
    </source>
</evidence>
<protein>
    <submittedName>
        <fullName evidence="5">Ferredoxin</fullName>
    </submittedName>
</protein>
<dbReference type="Pfam" id="PF00037">
    <property type="entry name" value="Fer4"/>
    <property type="match status" value="1"/>
</dbReference>
<dbReference type="SUPFAM" id="SSF54862">
    <property type="entry name" value="4Fe-4S ferredoxins"/>
    <property type="match status" value="1"/>
</dbReference>
<evidence type="ECO:0000259" key="4">
    <source>
        <dbReference type="PROSITE" id="PS51379"/>
    </source>
</evidence>
<accession>A0A3A1Y575</accession>
<dbReference type="NCBIfam" id="NF033683">
    <property type="entry name" value="di_4Fe-4S_YfhL"/>
    <property type="match status" value="1"/>
</dbReference>
<dbReference type="GO" id="GO:0051536">
    <property type="term" value="F:iron-sulfur cluster binding"/>
    <property type="evidence" value="ECO:0007669"/>
    <property type="project" value="UniProtKB-KW"/>
</dbReference>
<dbReference type="RefSeq" id="WP_119497122.1">
    <property type="nucleotide sequence ID" value="NZ_NRJH01000037.1"/>
</dbReference>
<keyword evidence="3" id="KW-0411">Iron-sulfur</keyword>
<sequence length="86" mass="9753">MALLITQKCTNCDMCLPECPNSAIYVGEHIYEIDPMLCTECVGFYDTPTCQACCPINKCIISDPDHVESQETLWEKFILIHHADEL</sequence>
<name>A0A3A1Y575_9GAMM</name>
<dbReference type="EMBL" id="NRJH01000037">
    <property type="protein sequence ID" value="RIY32429.1"/>
    <property type="molecule type" value="Genomic_DNA"/>
</dbReference>
<dbReference type="Proteomes" id="UP000266258">
    <property type="component" value="Unassembled WGS sequence"/>
</dbReference>
<comment type="caution">
    <text evidence="5">The sequence shown here is derived from an EMBL/GenBank/DDBJ whole genome shotgun (WGS) entry which is preliminary data.</text>
</comment>
<dbReference type="InterPro" id="IPR017896">
    <property type="entry name" value="4Fe4S_Fe-S-bd"/>
</dbReference>
<evidence type="ECO:0000256" key="2">
    <source>
        <dbReference type="ARBA" id="ARBA00023004"/>
    </source>
</evidence>
<keyword evidence="6" id="KW-1185">Reference proteome</keyword>
<dbReference type="InterPro" id="IPR017900">
    <property type="entry name" value="4Fe4S_Fe_S_CS"/>
</dbReference>
<proteinExistence type="predicted"/>
<dbReference type="OrthoDB" id="9803397at2"/>
<dbReference type="InterPro" id="IPR047927">
    <property type="entry name" value="YfhL-like"/>
</dbReference>
<gene>
    <name evidence="5" type="ORF">CJP74_04670</name>
</gene>
<evidence type="ECO:0000256" key="3">
    <source>
        <dbReference type="ARBA" id="ARBA00023014"/>
    </source>
</evidence>
<keyword evidence="2" id="KW-0408">Iron</keyword>
<dbReference type="Gene3D" id="3.30.70.20">
    <property type="match status" value="1"/>
</dbReference>
<dbReference type="AlphaFoldDB" id="A0A3A1Y575"/>
<dbReference type="PROSITE" id="PS00198">
    <property type="entry name" value="4FE4S_FER_1"/>
    <property type="match status" value="1"/>
</dbReference>